<proteinExistence type="predicted"/>
<evidence type="ECO:0000256" key="1">
    <source>
        <dbReference type="SAM" id="MobiDB-lite"/>
    </source>
</evidence>
<feature type="compositionally biased region" description="Basic and acidic residues" evidence="1">
    <location>
        <begin position="68"/>
        <end position="80"/>
    </location>
</feature>
<feature type="region of interest" description="Disordered" evidence="1">
    <location>
        <begin position="45"/>
        <end position="84"/>
    </location>
</feature>
<gene>
    <name evidence="2" type="ORF">LSAT_V11C700351130</name>
</gene>
<sequence length="179" mass="19953">MVLGRITEILRSLLRVVVSAQSKSTLIPTSIAALNSKSSQLTSSRAFAAKKSKSSGAKAGNKKAQPKSKSDVKTKSKQDEAVGSSVDDAVHDLISDERNRRRLLDEDNISKICLSVEKQVNQSDVFLVNLQDFLKYNESSLMKLPCKKLYTGKGRYVVKHSQRKDGRSYIFLQMEMVQK</sequence>
<accession>A0A9R1X4J2</accession>
<reference evidence="2 3" key="1">
    <citation type="journal article" date="2017" name="Nat. Commun.">
        <title>Genome assembly with in vitro proximity ligation data and whole-genome triplication in lettuce.</title>
        <authorList>
            <person name="Reyes-Chin-Wo S."/>
            <person name="Wang Z."/>
            <person name="Yang X."/>
            <person name="Kozik A."/>
            <person name="Arikit S."/>
            <person name="Song C."/>
            <person name="Xia L."/>
            <person name="Froenicke L."/>
            <person name="Lavelle D.O."/>
            <person name="Truco M.J."/>
            <person name="Xia R."/>
            <person name="Zhu S."/>
            <person name="Xu C."/>
            <person name="Xu H."/>
            <person name="Xu X."/>
            <person name="Cox K."/>
            <person name="Korf I."/>
            <person name="Meyers B.C."/>
            <person name="Michelmore R.W."/>
        </authorList>
    </citation>
    <scope>NUCLEOTIDE SEQUENCE [LARGE SCALE GENOMIC DNA]</scope>
    <source>
        <strain evidence="3">cv. Salinas</strain>
        <tissue evidence="2">Seedlings</tissue>
    </source>
</reference>
<evidence type="ECO:0000313" key="3">
    <source>
        <dbReference type="Proteomes" id="UP000235145"/>
    </source>
</evidence>
<evidence type="ECO:0000313" key="2">
    <source>
        <dbReference type="EMBL" id="KAJ0195767.1"/>
    </source>
</evidence>
<comment type="caution">
    <text evidence="2">The sequence shown here is derived from an EMBL/GenBank/DDBJ whole genome shotgun (WGS) entry which is preliminary data.</text>
</comment>
<dbReference type="AlphaFoldDB" id="A0A9R1X4J2"/>
<name>A0A9R1X4J2_LACSA</name>
<dbReference type="EMBL" id="NBSK02000007">
    <property type="protein sequence ID" value="KAJ0195767.1"/>
    <property type="molecule type" value="Genomic_DNA"/>
</dbReference>
<keyword evidence="3" id="KW-1185">Reference proteome</keyword>
<organism evidence="2 3">
    <name type="scientific">Lactuca sativa</name>
    <name type="common">Garden lettuce</name>
    <dbReference type="NCBI Taxonomy" id="4236"/>
    <lineage>
        <taxon>Eukaryota</taxon>
        <taxon>Viridiplantae</taxon>
        <taxon>Streptophyta</taxon>
        <taxon>Embryophyta</taxon>
        <taxon>Tracheophyta</taxon>
        <taxon>Spermatophyta</taxon>
        <taxon>Magnoliopsida</taxon>
        <taxon>eudicotyledons</taxon>
        <taxon>Gunneridae</taxon>
        <taxon>Pentapetalae</taxon>
        <taxon>asterids</taxon>
        <taxon>campanulids</taxon>
        <taxon>Asterales</taxon>
        <taxon>Asteraceae</taxon>
        <taxon>Cichorioideae</taxon>
        <taxon>Cichorieae</taxon>
        <taxon>Lactucinae</taxon>
        <taxon>Lactuca</taxon>
    </lineage>
</organism>
<protein>
    <submittedName>
        <fullName evidence="2">Uncharacterized protein</fullName>
    </submittedName>
</protein>
<dbReference type="Proteomes" id="UP000235145">
    <property type="component" value="Unassembled WGS sequence"/>
</dbReference>